<keyword evidence="2" id="KW-0808">Transferase</keyword>
<dbReference type="PANTHER" id="PTHR46905:SF21">
    <property type="entry name" value="RING-TYPE E3 UBIQUITIN TRANSFERASE"/>
    <property type="match status" value="1"/>
</dbReference>
<feature type="transmembrane region" description="Helical" evidence="10">
    <location>
        <begin position="118"/>
        <end position="142"/>
    </location>
</feature>
<name>A0A426YG74_ENSVE</name>
<comment type="subcellular location">
    <subcellularLocation>
        <location evidence="1">Membrane</location>
        <topology evidence="1">Single-pass membrane protein</topology>
    </subcellularLocation>
</comment>
<dbReference type="GO" id="GO:0016020">
    <property type="term" value="C:membrane"/>
    <property type="evidence" value="ECO:0007669"/>
    <property type="project" value="UniProtKB-SubCell"/>
</dbReference>
<keyword evidence="9" id="KW-0863">Zinc-finger</keyword>
<dbReference type="SMART" id="SM00184">
    <property type="entry name" value="RING"/>
    <property type="match status" value="1"/>
</dbReference>
<proteinExistence type="inferred from homology"/>
<dbReference type="InterPro" id="IPR044602">
    <property type="entry name" value="ATL10/ATL72-79-like"/>
</dbReference>
<comment type="caution">
    <text evidence="12">The sequence shown here is derived from an EMBL/GenBank/DDBJ whole genome shotgun (WGS) entry which is preliminary data.</text>
</comment>
<dbReference type="AlphaFoldDB" id="A0A426YG74"/>
<evidence type="ECO:0000259" key="11">
    <source>
        <dbReference type="PROSITE" id="PS50089"/>
    </source>
</evidence>
<accession>A0A426YG74</accession>
<dbReference type="SUPFAM" id="SSF57850">
    <property type="entry name" value="RING/U-box"/>
    <property type="match status" value="1"/>
</dbReference>
<keyword evidence="6 10" id="KW-1133">Transmembrane helix</keyword>
<evidence type="ECO:0000256" key="7">
    <source>
        <dbReference type="ARBA" id="ARBA00023136"/>
    </source>
</evidence>
<keyword evidence="7 10" id="KW-0472">Membrane</keyword>
<dbReference type="SUPFAM" id="SSF56112">
    <property type="entry name" value="Protein kinase-like (PK-like)"/>
    <property type="match status" value="1"/>
</dbReference>
<dbReference type="GO" id="GO:0016740">
    <property type="term" value="F:transferase activity"/>
    <property type="evidence" value="ECO:0007669"/>
    <property type="project" value="UniProtKB-KW"/>
</dbReference>
<evidence type="ECO:0000256" key="3">
    <source>
        <dbReference type="ARBA" id="ARBA00022692"/>
    </source>
</evidence>
<keyword evidence="5" id="KW-0862">Zinc</keyword>
<evidence type="ECO:0000313" key="12">
    <source>
        <dbReference type="EMBL" id="RRT50735.1"/>
    </source>
</evidence>
<dbReference type="GO" id="GO:0008270">
    <property type="term" value="F:zinc ion binding"/>
    <property type="evidence" value="ECO:0007669"/>
    <property type="project" value="UniProtKB-KW"/>
</dbReference>
<protein>
    <recommendedName>
        <fullName evidence="11">RING-type domain-containing protein</fullName>
    </recommendedName>
</protein>
<keyword evidence="3 10" id="KW-0812">Transmembrane</keyword>
<evidence type="ECO:0000256" key="6">
    <source>
        <dbReference type="ARBA" id="ARBA00022989"/>
    </source>
</evidence>
<evidence type="ECO:0000256" key="1">
    <source>
        <dbReference type="ARBA" id="ARBA00004167"/>
    </source>
</evidence>
<dbReference type="Pfam" id="PF13639">
    <property type="entry name" value="zf-RING_2"/>
    <property type="match status" value="1"/>
</dbReference>
<feature type="transmembrane region" description="Helical" evidence="10">
    <location>
        <begin position="203"/>
        <end position="229"/>
    </location>
</feature>
<comment type="similarity">
    <text evidence="8">Belongs to the RING-type zinc finger family. ATL subfamily.</text>
</comment>
<evidence type="ECO:0000256" key="4">
    <source>
        <dbReference type="ARBA" id="ARBA00022723"/>
    </source>
</evidence>
<reference evidence="12 13" key="1">
    <citation type="journal article" date="2014" name="Agronomy (Basel)">
        <title>A Draft Genome Sequence for Ensete ventricosum, the Drought-Tolerant Tree Against Hunger.</title>
        <authorList>
            <person name="Harrison J."/>
            <person name="Moore K.A."/>
            <person name="Paszkiewicz K."/>
            <person name="Jones T."/>
            <person name="Grant M."/>
            <person name="Ambacheew D."/>
            <person name="Muzemil S."/>
            <person name="Studholme D.J."/>
        </authorList>
    </citation>
    <scope>NUCLEOTIDE SEQUENCE [LARGE SCALE GENOMIC DNA]</scope>
</reference>
<evidence type="ECO:0000256" key="10">
    <source>
        <dbReference type="SAM" id="Phobius"/>
    </source>
</evidence>
<dbReference type="InterPro" id="IPR001841">
    <property type="entry name" value="Znf_RING"/>
</dbReference>
<dbReference type="Gene3D" id="3.30.40.10">
    <property type="entry name" value="Zinc/RING finger domain, C3HC4 (zinc finger)"/>
    <property type="match status" value="1"/>
</dbReference>
<evidence type="ECO:0000313" key="13">
    <source>
        <dbReference type="Proteomes" id="UP000287651"/>
    </source>
</evidence>
<sequence length="403" mass="44738">MRPPLPEDTPPELVFVVQSCWVEDPHTRPTFSQIIRMLNAFICTLPPAPAPPEQDTVPATMSTRGTITTTSSTRRGGKLSFLRQLFAAKKEAEASDRSRAVDTSEFQKEEIIGNPFELFFLLIPVASFYYLLVQNATIYLYWFRPKRSQHSSAESRPYESAFVPCQELDNGMRRLVDAVPEAPLLPNGTEPYGESNSGADDNYFNASLLVILAALLFSLICVLGLNSIIRCAIRCSHRRHFAFGTPEVAVAIGIKKRAIRHIPVVVYGPEATVTATTDCAICLTEFGSGDKIRVLPECYHGFHVRCIDTWLALQSTCPTCRHSLLLDKAGPEAGDRFPPPDDGATLRGLPGVRWELAEGDRELAESNRELARSVPGVCRKMIKSLLGVRRRMSESSSEIREID</sequence>
<dbReference type="PANTHER" id="PTHR46905">
    <property type="entry name" value="RING-H2 FINGER PROTEIN ATL78"/>
    <property type="match status" value="1"/>
</dbReference>
<dbReference type="InterPro" id="IPR011009">
    <property type="entry name" value="Kinase-like_dom_sf"/>
</dbReference>
<evidence type="ECO:0000256" key="8">
    <source>
        <dbReference type="ARBA" id="ARBA00024209"/>
    </source>
</evidence>
<dbReference type="PROSITE" id="PS50089">
    <property type="entry name" value="ZF_RING_2"/>
    <property type="match status" value="1"/>
</dbReference>
<dbReference type="EMBL" id="AMZH03012595">
    <property type="protein sequence ID" value="RRT50735.1"/>
    <property type="molecule type" value="Genomic_DNA"/>
</dbReference>
<keyword evidence="4" id="KW-0479">Metal-binding</keyword>
<feature type="domain" description="RING-type" evidence="11">
    <location>
        <begin position="279"/>
        <end position="321"/>
    </location>
</feature>
<dbReference type="CDD" id="cd16461">
    <property type="entry name" value="RING-H2_EL5-like"/>
    <property type="match status" value="1"/>
</dbReference>
<organism evidence="12 13">
    <name type="scientific">Ensete ventricosum</name>
    <name type="common">Abyssinian banana</name>
    <name type="synonym">Musa ensete</name>
    <dbReference type="NCBI Taxonomy" id="4639"/>
    <lineage>
        <taxon>Eukaryota</taxon>
        <taxon>Viridiplantae</taxon>
        <taxon>Streptophyta</taxon>
        <taxon>Embryophyta</taxon>
        <taxon>Tracheophyta</taxon>
        <taxon>Spermatophyta</taxon>
        <taxon>Magnoliopsida</taxon>
        <taxon>Liliopsida</taxon>
        <taxon>Zingiberales</taxon>
        <taxon>Musaceae</taxon>
        <taxon>Ensete</taxon>
    </lineage>
</organism>
<dbReference type="InterPro" id="IPR013083">
    <property type="entry name" value="Znf_RING/FYVE/PHD"/>
</dbReference>
<dbReference type="GO" id="GO:0016567">
    <property type="term" value="P:protein ubiquitination"/>
    <property type="evidence" value="ECO:0007669"/>
    <property type="project" value="InterPro"/>
</dbReference>
<evidence type="ECO:0000256" key="2">
    <source>
        <dbReference type="ARBA" id="ARBA00022679"/>
    </source>
</evidence>
<dbReference type="Proteomes" id="UP000287651">
    <property type="component" value="Unassembled WGS sequence"/>
</dbReference>
<dbReference type="Gene3D" id="1.10.510.10">
    <property type="entry name" value="Transferase(Phosphotransferase) domain 1"/>
    <property type="match status" value="1"/>
</dbReference>
<evidence type="ECO:0000256" key="9">
    <source>
        <dbReference type="PROSITE-ProRule" id="PRU00175"/>
    </source>
</evidence>
<gene>
    <name evidence="12" type="ORF">B296_00051543</name>
</gene>
<evidence type="ECO:0000256" key="5">
    <source>
        <dbReference type="ARBA" id="ARBA00022833"/>
    </source>
</evidence>